<evidence type="ECO:0000313" key="3">
    <source>
        <dbReference type="Proteomes" id="UP001500542"/>
    </source>
</evidence>
<accession>A0ABN1QDM4</accession>
<proteinExistence type="predicted"/>
<sequence>MSAPPPLEGAARNSRLRRLANYGLVLVVLVAIIGLYRLTPTQKDIQDPVEVHGVVGKAVKTPRFELTVKSLQVSKKLRIPRSAPDRDSLSDFVVVEAEVKALREPMHLNKVSIKASDGTTYLGADRSGLETVDLSSYEFAPDIPARGVFVVEMPADKLPGAVLQVMEKAFLNDLEPQATIPLGVTKDQLPGLRKDVAIFNAADAL</sequence>
<reference evidence="2 3" key="1">
    <citation type="journal article" date="2019" name="Int. J. Syst. Evol. Microbiol.">
        <title>The Global Catalogue of Microorganisms (GCM) 10K type strain sequencing project: providing services to taxonomists for standard genome sequencing and annotation.</title>
        <authorList>
            <consortium name="The Broad Institute Genomics Platform"/>
            <consortium name="The Broad Institute Genome Sequencing Center for Infectious Disease"/>
            <person name="Wu L."/>
            <person name="Ma J."/>
        </authorList>
    </citation>
    <scope>NUCLEOTIDE SEQUENCE [LARGE SCALE GENOMIC DNA]</scope>
    <source>
        <strain evidence="2 3">JCM 10977</strain>
    </source>
</reference>
<evidence type="ECO:0000313" key="2">
    <source>
        <dbReference type="EMBL" id="GAA0941222.1"/>
    </source>
</evidence>
<dbReference type="Proteomes" id="UP001500542">
    <property type="component" value="Unassembled WGS sequence"/>
</dbReference>
<comment type="caution">
    <text evidence="2">The sequence shown here is derived from an EMBL/GenBank/DDBJ whole genome shotgun (WGS) entry which is preliminary data.</text>
</comment>
<organism evidence="2 3">
    <name type="scientific">Kribbella koreensis</name>
    <dbReference type="NCBI Taxonomy" id="57909"/>
    <lineage>
        <taxon>Bacteria</taxon>
        <taxon>Bacillati</taxon>
        <taxon>Actinomycetota</taxon>
        <taxon>Actinomycetes</taxon>
        <taxon>Propionibacteriales</taxon>
        <taxon>Kribbellaceae</taxon>
        <taxon>Kribbella</taxon>
    </lineage>
</organism>
<evidence type="ECO:0008006" key="4">
    <source>
        <dbReference type="Google" id="ProtNLM"/>
    </source>
</evidence>
<keyword evidence="1" id="KW-1133">Transmembrane helix</keyword>
<evidence type="ECO:0000256" key="1">
    <source>
        <dbReference type="SAM" id="Phobius"/>
    </source>
</evidence>
<dbReference type="RefSeq" id="WP_343969895.1">
    <property type="nucleotide sequence ID" value="NZ_BAAAHK010000007.1"/>
</dbReference>
<feature type="transmembrane region" description="Helical" evidence="1">
    <location>
        <begin position="19"/>
        <end position="38"/>
    </location>
</feature>
<name>A0ABN1QDM4_9ACTN</name>
<dbReference type="EMBL" id="BAAAHK010000007">
    <property type="protein sequence ID" value="GAA0941222.1"/>
    <property type="molecule type" value="Genomic_DNA"/>
</dbReference>
<keyword evidence="3" id="KW-1185">Reference proteome</keyword>
<protein>
    <recommendedName>
        <fullName evidence="4">DUF4352 domain-containing protein</fullName>
    </recommendedName>
</protein>
<keyword evidence="1" id="KW-0472">Membrane</keyword>
<gene>
    <name evidence="2" type="ORF">GCM10009554_32670</name>
</gene>
<keyword evidence="1" id="KW-0812">Transmembrane</keyword>